<dbReference type="EMBL" id="PDKS01000001">
    <property type="protein sequence ID" value="PPI87613.1"/>
    <property type="molecule type" value="Genomic_DNA"/>
</dbReference>
<proteinExistence type="inferred from homology"/>
<keyword evidence="4" id="KW-0808">Transferase</keyword>
<dbReference type="InterPro" id="IPR035985">
    <property type="entry name" value="Ubiquitin-activating_enz"/>
</dbReference>
<dbReference type="SUPFAM" id="SSF69572">
    <property type="entry name" value="Activating enzymes of the ubiquitin-like proteins"/>
    <property type="match status" value="1"/>
</dbReference>
<feature type="domain" description="THIF-type NAD/FAD binding fold" evidence="3">
    <location>
        <begin position="12"/>
        <end position="245"/>
    </location>
</feature>
<keyword evidence="2" id="KW-0812">Transmembrane</keyword>
<dbReference type="GO" id="GO:0016779">
    <property type="term" value="F:nucleotidyltransferase activity"/>
    <property type="evidence" value="ECO:0007669"/>
    <property type="project" value="UniProtKB-KW"/>
</dbReference>
<evidence type="ECO:0000313" key="4">
    <source>
        <dbReference type="EMBL" id="PPI87613.1"/>
    </source>
</evidence>
<dbReference type="Pfam" id="PF00899">
    <property type="entry name" value="ThiF"/>
    <property type="match status" value="1"/>
</dbReference>
<comment type="caution">
    <text evidence="4">The sequence shown here is derived from an EMBL/GenBank/DDBJ whole genome shotgun (WGS) entry which is preliminary data.</text>
</comment>
<evidence type="ECO:0000313" key="5">
    <source>
        <dbReference type="Proteomes" id="UP000296034"/>
    </source>
</evidence>
<dbReference type="PANTHER" id="PTHR10953">
    <property type="entry name" value="UBIQUITIN-ACTIVATING ENZYME E1"/>
    <property type="match status" value="1"/>
</dbReference>
<dbReference type="Proteomes" id="UP000296034">
    <property type="component" value="Unassembled WGS sequence"/>
</dbReference>
<dbReference type="Gene3D" id="3.40.50.720">
    <property type="entry name" value="NAD(P)-binding Rossmann-like Domain"/>
    <property type="match status" value="1"/>
</dbReference>
<dbReference type="CDD" id="cd00757">
    <property type="entry name" value="ThiF_MoeB_HesA_family"/>
    <property type="match status" value="1"/>
</dbReference>
<dbReference type="InterPro" id="IPR045886">
    <property type="entry name" value="ThiF/MoeB/HesA"/>
</dbReference>
<dbReference type="GO" id="GO:0008146">
    <property type="term" value="F:sulfotransferase activity"/>
    <property type="evidence" value="ECO:0007669"/>
    <property type="project" value="TreeGrafter"/>
</dbReference>
<name>A0A2P5SZ76_9GAMM</name>
<organism evidence="4 5">
    <name type="scientific">Candidatus Pantoea edessiphila</name>
    <dbReference type="NCBI Taxonomy" id="2044610"/>
    <lineage>
        <taxon>Bacteria</taxon>
        <taxon>Pseudomonadati</taxon>
        <taxon>Pseudomonadota</taxon>
        <taxon>Gammaproteobacteria</taxon>
        <taxon>Enterobacterales</taxon>
        <taxon>Erwiniaceae</taxon>
        <taxon>Pantoea</taxon>
    </lineage>
</organism>
<feature type="transmembrane region" description="Helical" evidence="2">
    <location>
        <begin position="33"/>
        <end position="51"/>
    </location>
</feature>
<comment type="similarity">
    <text evidence="1">Belongs to the HesA/MoeB/ThiF family.</text>
</comment>
<keyword evidence="2" id="KW-1133">Transmembrane helix</keyword>
<dbReference type="PANTHER" id="PTHR10953:SF194">
    <property type="entry name" value="MOLYBDOPTERIN-SYNTHASE ADENYLYLTRANSFERASE"/>
    <property type="match status" value="1"/>
</dbReference>
<keyword evidence="4" id="KW-0548">Nucleotidyltransferase</keyword>
<evidence type="ECO:0000256" key="2">
    <source>
        <dbReference type="SAM" id="Phobius"/>
    </source>
</evidence>
<dbReference type="OrthoDB" id="9804286at2"/>
<dbReference type="GO" id="GO:0005829">
    <property type="term" value="C:cytosol"/>
    <property type="evidence" value="ECO:0007669"/>
    <property type="project" value="TreeGrafter"/>
</dbReference>
<keyword evidence="2" id="KW-0472">Membrane</keyword>
<dbReference type="InterPro" id="IPR000594">
    <property type="entry name" value="ThiF_NAD_FAD-bd"/>
</dbReference>
<accession>A0A2P5SZ76</accession>
<dbReference type="FunFam" id="3.40.50.720:FF:000080">
    <property type="entry name" value="Thiazole biosynthesis adenylyltransferase ThiF"/>
    <property type="match status" value="1"/>
</dbReference>
<evidence type="ECO:0000259" key="3">
    <source>
        <dbReference type="Pfam" id="PF00899"/>
    </source>
</evidence>
<reference evidence="4 5" key="1">
    <citation type="journal article" date="2018" name="Genome Biol. Evol.">
        <title>Cladogenesis and Genomic Streamlining in Extracellular Endosymbionts of Tropical Stink Bugs.</title>
        <authorList>
            <person name="Otero-Bravo A."/>
            <person name="Goffredi S."/>
            <person name="Sabree Z.L."/>
        </authorList>
    </citation>
    <scope>NUCLEOTIDE SEQUENCE [LARGE SCALE GENOMIC DNA]</scope>
    <source>
        <strain evidence="4 5">SoET</strain>
    </source>
</reference>
<dbReference type="AlphaFoldDB" id="A0A2P5SZ76"/>
<protein>
    <submittedName>
        <fullName evidence="4">Molybdopterin-synthase adenylyltransferase MoeB</fullName>
    </submittedName>
</protein>
<gene>
    <name evidence="4" type="ORF">CRV11_01275</name>
</gene>
<evidence type="ECO:0000256" key="1">
    <source>
        <dbReference type="ARBA" id="ARBA00009919"/>
    </source>
</evidence>
<sequence>MIKNKEEILRYIEQIKLDRFNFEGQKKIKSSKVAIIGLGGLGCTAALYIVASGLGEITLIDYDTVMLSNLSRQILHHDIDINRSKVYSAAEDLSKINPHCIINVVNDKLEKDNILEIIRRQTVIIDCSDNITTREQINYLCSVFKIPLVFGAAIRMEGYLSTFNWLPDNPCFRCISRFFNHIDYNCIGQGIMSPIVGVIGAMQSLEALKLLTNYGNQFTSSLLIYDGFNLEFNQIKINKDNNCTVCN</sequence>
<dbReference type="NCBIfam" id="NF004281">
    <property type="entry name" value="PRK05690.1"/>
    <property type="match status" value="1"/>
</dbReference>
<dbReference type="GO" id="GO:0004792">
    <property type="term" value="F:thiosulfate-cyanide sulfurtransferase activity"/>
    <property type="evidence" value="ECO:0007669"/>
    <property type="project" value="TreeGrafter"/>
</dbReference>
<dbReference type="GO" id="GO:0008641">
    <property type="term" value="F:ubiquitin-like modifier activating enzyme activity"/>
    <property type="evidence" value="ECO:0007669"/>
    <property type="project" value="InterPro"/>
</dbReference>